<keyword evidence="5 6" id="KW-0472">Membrane</keyword>
<dbReference type="KEGG" id="hhg:XM38_020290"/>
<dbReference type="OrthoDB" id="505911at2"/>
<reference evidence="7 8" key="1">
    <citation type="journal article" date="2016" name="Biochim. Biophys. Acta">
        <title>Characterization of red-shifted phycobilisomes isolated from the chlorophyll f-containing cyanobacterium Halomicronema hongdechloris.</title>
        <authorList>
            <person name="Li Y."/>
            <person name="Lin Y."/>
            <person name="Garvey C.J."/>
            <person name="Birch D."/>
            <person name="Corkery R.W."/>
            <person name="Loughlin P.C."/>
            <person name="Scheer H."/>
            <person name="Willows R.D."/>
            <person name="Chen M."/>
        </authorList>
    </citation>
    <scope>NUCLEOTIDE SEQUENCE [LARGE SCALE GENOMIC DNA]</scope>
    <source>
        <strain evidence="7 8">C2206</strain>
    </source>
</reference>
<comment type="subcellular location">
    <subcellularLocation>
        <location evidence="1">Membrane</location>
        <topology evidence="1">Multi-pass membrane protein</topology>
    </subcellularLocation>
</comment>
<evidence type="ECO:0000256" key="4">
    <source>
        <dbReference type="ARBA" id="ARBA00022989"/>
    </source>
</evidence>
<dbReference type="GO" id="GO:0055085">
    <property type="term" value="P:transmembrane transport"/>
    <property type="evidence" value="ECO:0007669"/>
    <property type="project" value="TreeGrafter"/>
</dbReference>
<feature type="transmembrane region" description="Helical" evidence="6">
    <location>
        <begin position="48"/>
        <end position="70"/>
    </location>
</feature>
<evidence type="ECO:0000256" key="6">
    <source>
        <dbReference type="SAM" id="Phobius"/>
    </source>
</evidence>
<evidence type="ECO:0000256" key="3">
    <source>
        <dbReference type="ARBA" id="ARBA00022692"/>
    </source>
</evidence>
<evidence type="ECO:0000256" key="2">
    <source>
        <dbReference type="ARBA" id="ARBA00009773"/>
    </source>
</evidence>
<dbReference type="InterPro" id="IPR002549">
    <property type="entry name" value="AI-2E-like"/>
</dbReference>
<dbReference type="RefSeq" id="WP_080813795.1">
    <property type="nucleotide sequence ID" value="NZ_CP021983.2"/>
</dbReference>
<dbReference type="PANTHER" id="PTHR21716:SF66">
    <property type="entry name" value="TRANSPORT PROTEIN SLL0063-RELATED"/>
    <property type="match status" value="1"/>
</dbReference>
<dbReference type="PANTHER" id="PTHR21716">
    <property type="entry name" value="TRANSMEMBRANE PROTEIN"/>
    <property type="match status" value="1"/>
</dbReference>
<protein>
    <submittedName>
        <fullName evidence="7">AI-2E family transporter</fullName>
    </submittedName>
</protein>
<dbReference type="AlphaFoldDB" id="A0A1Z3HL79"/>
<evidence type="ECO:0000313" key="8">
    <source>
        <dbReference type="Proteomes" id="UP000191901"/>
    </source>
</evidence>
<evidence type="ECO:0000256" key="5">
    <source>
        <dbReference type="ARBA" id="ARBA00023136"/>
    </source>
</evidence>
<accession>A0A1Z3HL79</accession>
<evidence type="ECO:0000256" key="1">
    <source>
        <dbReference type="ARBA" id="ARBA00004141"/>
    </source>
</evidence>
<feature type="transmembrane region" description="Helical" evidence="6">
    <location>
        <begin position="256"/>
        <end position="281"/>
    </location>
</feature>
<keyword evidence="8" id="KW-1185">Reference proteome</keyword>
<dbReference type="Pfam" id="PF01594">
    <property type="entry name" value="AI-2E_transport"/>
    <property type="match status" value="1"/>
</dbReference>
<feature type="transmembrane region" description="Helical" evidence="6">
    <location>
        <begin position="229"/>
        <end position="250"/>
    </location>
</feature>
<dbReference type="Proteomes" id="UP000191901">
    <property type="component" value="Chromosome"/>
</dbReference>
<organism evidence="7 8">
    <name type="scientific">Halomicronema hongdechloris C2206</name>
    <dbReference type="NCBI Taxonomy" id="1641165"/>
    <lineage>
        <taxon>Bacteria</taxon>
        <taxon>Bacillati</taxon>
        <taxon>Cyanobacteriota</taxon>
        <taxon>Cyanophyceae</taxon>
        <taxon>Nodosilineales</taxon>
        <taxon>Nodosilineaceae</taxon>
        <taxon>Halomicronema</taxon>
    </lineage>
</organism>
<dbReference type="GO" id="GO:0016020">
    <property type="term" value="C:membrane"/>
    <property type="evidence" value="ECO:0007669"/>
    <property type="project" value="UniProtKB-SubCell"/>
</dbReference>
<dbReference type="EMBL" id="CP021983">
    <property type="protein sequence ID" value="ASC71079.1"/>
    <property type="molecule type" value="Genomic_DNA"/>
</dbReference>
<feature type="transmembrane region" description="Helical" evidence="6">
    <location>
        <begin position="82"/>
        <end position="107"/>
    </location>
</feature>
<feature type="transmembrane region" description="Helical" evidence="6">
    <location>
        <begin position="184"/>
        <end position="209"/>
    </location>
</feature>
<gene>
    <name evidence="7" type="ORF">XM38_020290</name>
</gene>
<name>A0A1Z3HL79_9CYAN</name>
<comment type="similarity">
    <text evidence="2">Belongs to the autoinducer-2 exporter (AI-2E) (TC 2.A.86) family.</text>
</comment>
<keyword evidence="4 6" id="KW-1133">Transmembrane helix</keyword>
<feature type="transmembrane region" description="Helical" evidence="6">
    <location>
        <begin position="325"/>
        <end position="351"/>
    </location>
</feature>
<sequence length="383" mass="41104">MSQPESSTSNSIALWWDTLRPLSQLLAIALAAPLILLNAWAFSQIFAYFRSLFIAVVIAALLAFLLNYPISWLQQRGLGRGAAAVVVFLVALVGFLLLGITVLPLVISQAQQLVAKLPDWFESGKSQLLLLDERLKIWGLPFNLDALVAQVSDRLKAELQTLAGEALNLTVGVAVFTAGKLLDVLLTLILTFYLLLSGPEVWASLINWLPPTARTAFSKTLRRSFRNYFTGQLIIASCLGAALMAVFLLLNIPFALLFALTIGGMALIPFGSTVGIVLVTLLMALRDIGIAVKIFLVAEIVQQSVDNGLAPRVLGSVTGLNPFWVLVAILCGARIGGLLGVVLAVPTAVIVKDGLRVIRALGQSQPLPEAELSELADPGGRHR</sequence>
<evidence type="ECO:0000313" key="7">
    <source>
        <dbReference type="EMBL" id="ASC71079.1"/>
    </source>
</evidence>
<keyword evidence="3 6" id="KW-0812">Transmembrane</keyword>
<dbReference type="PRINTS" id="PR01414">
    <property type="entry name" value="CCMBBIOGNSIS"/>
</dbReference>
<feature type="transmembrane region" description="Helical" evidence="6">
    <location>
        <begin position="21"/>
        <end position="42"/>
    </location>
</feature>
<proteinExistence type="inferred from homology"/>